<proteinExistence type="predicted"/>
<evidence type="ECO:0008006" key="7">
    <source>
        <dbReference type="Google" id="ProtNLM"/>
    </source>
</evidence>
<dbReference type="AlphaFoldDB" id="A0A8H4LSN3"/>
<dbReference type="Pfam" id="PF14420">
    <property type="entry name" value="Clr5"/>
    <property type="match status" value="1"/>
</dbReference>
<reference evidence="5 6" key="1">
    <citation type="journal article" date="2020" name="Genome Biol. Evol.">
        <title>A new high-quality draft genome assembly of the Chinese cordyceps Ophiocordyceps sinensis.</title>
        <authorList>
            <person name="Shu R."/>
            <person name="Zhang J."/>
            <person name="Meng Q."/>
            <person name="Zhang H."/>
            <person name="Zhou G."/>
            <person name="Li M."/>
            <person name="Wu P."/>
            <person name="Zhao Y."/>
            <person name="Chen C."/>
            <person name="Qin Q."/>
        </authorList>
    </citation>
    <scope>NUCLEOTIDE SEQUENCE [LARGE SCALE GENOMIC DNA]</scope>
    <source>
        <strain evidence="5 6">IOZ07</strain>
    </source>
</reference>
<evidence type="ECO:0000259" key="3">
    <source>
        <dbReference type="Pfam" id="PF24465"/>
    </source>
</evidence>
<keyword evidence="6" id="KW-1185">Reference proteome</keyword>
<organism evidence="5 6">
    <name type="scientific">Ophiocordyceps sinensis</name>
    <dbReference type="NCBI Taxonomy" id="72228"/>
    <lineage>
        <taxon>Eukaryota</taxon>
        <taxon>Fungi</taxon>
        <taxon>Dikarya</taxon>
        <taxon>Ascomycota</taxon>
        <taxon>Pezizomycotina</taxon>
        <taxon>Sordariomycetes</taxon>
        <taxon>Hypocreomycetidae</taxon>
        <taxon>Hypocreales</taxon>
        <taxon>Ophiocordycipitaceae</taxon>
        <taxon>Ophiocordyceps</taxon>
    </lineage>
</organism>
<feature type="domain" description="DUF7767" evidence="4">
    <location>
        <begin position="580"/>
        <end position="671"/>
    </location>
</feature>
<comment type="caution">
    <text evidence="5">The sequence shown here is derived from an EMBL/GenBank/DDBJ whole genome shotgun (WGS) entry which is preliminary data.</text>
</comment>
<feature type="compositionally biased region" description="Basic and acidic residues" evidence="1">
    <location>
        <begin position="418"/>
        <end position="427"/>
    </location>
</feature>
<feature type="domain" description="Tri-helical" evidence="3">
    <location>
        <begin position="335"/>
        <end position="420"/>
    </location>
</feature>
<evidence type="ECO:0000259" key="2">
    <source>
        <dbReference type="Pfam" id="PF14420"/>
    </source>
</evidence>
<feature type="domain" description="Clr5" evidence="2">
    <location>
        <begin position="44"/>
        <end position="96"/>
    </location>
</feature>
<feature type="compositionally biased region" description="Basic and acidic residues" evidence="1">
    <location>
        <begin position="451"/>
        <end position="460"/>
    </location>
</feature>
<dbReference type="InterPro" id="IPR056669">
    <property type="entry name" value="DUF7767"/>
</dbReference>
<protein>
    <recommendedName>
        <fullName evidence="7">Clr5 domain-containing protein</fullName>
    </recommendedName>
</protein>
<accession>A0A8H4LSN3</accession>
<feature type="compositionally biased region" description="Basic and acidic residues" evidence="1">
    <location>
        <begin position="199"/>
        <end position="211"/>
    </location>
</feature>
<dbReference type="Pfam" id="PF24465">
    <property type="entry name" value="Tri-helical"/>
    <property type="match status" value="2"/>
</dbReference>
<feature type="compositionally biased region" description="Basic residues" evidence="1">
    <location>
        <begin position="212"/>
        <end position="221"/>
    </location>
</feature>
<dbReference type="PANTHER" id="PTHR38788:SF5">
    <property type="entry name" value="CLR5 DOMAIN-CONTAINING PROTEIN"/>
    <property type="match status" value="1"/>
</dbReference>
<feature type="compositionally biased region" description="Basic and acidic residues" evidence="1">
    <location>
        <begin position="162"/>
        <end position="176"/>
    </location>
</feature>
<evidence type="ECO:0000256" key="1">
    <source>
        <dbReference type="SAM" id="MobiDB-lite"/>
    </source>
</evidence>
<feature type="region of interest" description="Disordered" evidence="1">
    <location>
        <begin position="156"/>
        <end position="235"/>
    </location>
</feature>
<dbReference type="Pfam" id="PF24962">
    <property type="entry name" value="DUF7767"/>
    <property type="match status" value="1"/>
</dbReference>
<sequence length="671" mass="75411">MTNALVTPISHDAHPQPSFTRHFLLAKPPSRQRPHVIAAPARIMVYDWDRHQQTCYRLYIDEGKSLEDIRAHLRSAHGFAPSKRAFQTQFRRWNFPPKQRPAHANDRLVSRVKELWENNLVQREMLRVLNEEDGFSIKARELIRLRTRNRWLLRAPNGEGFKSSEPDGRKGTREPEPQDQDSISALPNKPDEPPAESATDGRADSRDDRGKRNQQRRRRRAASSDRTGLDARFPSETTLDQARRILDLDPLTYRTLRNSFQLICHQEGVSKKTLAGTEKWEAMKMRLVRHLPLLQTALWTAKDDSEPVKLALDVICTDVTKRMRTLETRMTSAEAKNALGVNPEESRDMRAVLHGVLSESSLTCKSEASPQQWQDLKRRWSERSTLVRGIMDGVEDDPDSRNKLRALEVVAKDVMKRIRDGKGRMEQRSTQQPYLGPVTTSHGEQAPSSDKTIEDQRSPAEELDEFQAGLGDDVCSNAFDDMSDVSHVSHVAFSPASGPRGTPLDIPVHPPALSSSYSQDALAKAPRVLESSLPVAMGMESSLLLGAHAPPDFINEPYVHPQYDPIASPVSVFSHMEPVSSACAVYFRLHPSSSFMAGAGLWIAMLDTHSVQELRDLAVERFPGTVCVRVEGILKDGKGRELPLQIEEDQELSAYLAHLQGTAPTFSVQLV</sequence>
<dbReference type="Proteomes" id="UP000557566">
    <property type="component" value="Unassembled WGS sequence"/>
</dbReference>
<feature type="region of interest" description="Disordered" evidence="1">
    <location>
        <begin position="418"/>
        <end position="462"/>
    </location>
</feature>
<dbReference type="PANTHER" id="PTHR38788">
    <property type="entry name" value="CLR5 DOMAIN-CONTAINING PROTEIN"/>
    <property type="match status" value="1"/>
</dbReference>
<dbReference type="OrthoDB" id="4115389at2759"/>
<dbReference type="EMBL" id="JAAVMX010000011">
    <property type="protein sequence ID" value="KAF4504357.1"/>
    <property type="molecule type" value="Genomic_DNA"/>
</dbReference>
<feature type="compositionally biased region" description="Polar residues" evidence="1">
    <location>
        <begin position="428"/>
        <end position="450"/>
    </location>
</feature>
<evidence type="ECO:0000313" key="6">
    <source>
        <dbReference type="Proteomes" id="UP000557566"/>
    </source>
</evidence>
<feature type="domain" description="Tri-helical" evidence="3">
    <location>
        <begin position="242"/>
        <end position="325"/>
    </location>
</feature>
<evidence type="ECO:0000313" key="5">
    <source>
        <dbReference type="EMBL" id="KAF4504357.1"/>
    </source>
</evidence>
<gene>
    <name evidence="5" type="ORF">G6O67_008515</name>
</gene>
<evidence type="ECO:0000259" key="4">
    <source>
        <dbReference type="Pfam" id="PF24962"/>
    </source>
</evidence>
<dbReference type="InterPro" id="IPR057940">
    <property type="entry name" value="Tri-helical_dom"/>
</dbReference>
<dbReference type="InterPro" id="IPR025676">
    <property type="entry name" value="Clr5_dom"/>
</dbReference>
<name>A0A8H4LSN3_9HYPO</name>